<keyword evidence="3 6" id="KW-0812">Transmembrane</keyword>
<feature type="transmembrane region" description="Helical" evidence="6">
    <location>
        <begin position="175"/>
        <end position="196"/>
    </location>
</feature>
<feature type="transmembrane region" description="Helical" evidence="6">
    <location>
        <begin position="75"/>
        <end position="96"/>
    </location>
</feature>
<feature type="transmembrane region" description="Helical" evidence="6">
    <location>
        <begin position="141"/>
        <end position="163"/>
    </location>
</feature>
<dbReference type="EMBL" id="JBEFKJ010000050">
    <property type="protein sequence ID" value="KAL2036800.1"/>
    <property type="molecule type" value="Genomic_DNA"/>
</dbReference>
<name>A0ABR3ZTH9_9LECA</name>
<feature type="transmembrane region" description="Helical" evidence="6">
    <location>
        <begin position="108"/>
        <end position="129"/>
    </location>
</feature>
<gene>
    <name evidence="7" type="ORF">N7G274_010458</name>
</gene>
<organism evidence="7 8">
    <name type="scientific">Stereocaulon virgatum</name>
    <dbReference type="NCBI Taxonomy" id="373712"/>
    <lineage>
        <taxon>Eukaryota</taxon>
        <taxon>Fungi</taxon>
        <taxon>Dikarya</taxon>
        <taxon>Ascomycota</taxon>
        <taxon>Pezizomycotina</taxon>
        <taxon>Lecanoromycetes</taxon>
        <taxon>OSLEUM clade</taxon>
        <taxon>Lecanoromycetidae</taxon>
        <taxon>Lecanorales</taxon>
        <taxon>Lecanorineae</taxon>
        <taxon>Stereocaulaceae</taxon>
        <taxon>Stereocaulon</taxon>
    </lineage>
</organism>
<dbReference type="PANTHER" id="PTHR20855">
    <property type="entry name" value="ADIPOR/PROGESTIN RECEPTOR-RELATED"/>
    <property type="match status" value="1"/>
</dbReference>
<comment type="similarity">
    <text evidence="2">Belongs to the ADIPOR family.</text>
</comment>
<keyword evidence="8" id="KW-1185">Reference proteome</keyword>
<evidence type="ECO:0000313" key="8">
    <source>
        <dbReference type="Proteomes" id="UP001590950"/>
    </source>
</evidence>
<evidence type="ECO:0000256" key="2">
    <source>
        <dbReference type="ARBA" id="ARBA00007018"/>
    </source>
</evidence>
<keyword evidence="4 6" id="KW-1133">Transmembrane helix</keyword>
<evidence type="ECO:0000256" key="5">
    <source>
        <dbReference type="ARBA" id="ARBA00023136"/>
    </source>
</evidence>
<dbReference type="InterPro" id="IPR004254">
    <property type="entry name" value="AdipoR/HlyIII-related"/>
</dbReference>
<dbReference type="PANTHER" id="PTHR20855:SF52">
    <property type="entry name" value="ADIPONECTIN RECEPTOR PROTEIN"/>
    <property type="match status" value="1"/>
</dbReference>
<evidence type="ECO:0000256" key="1">
    <source>
        <dbReference type="ARBA" id="ARBA00004141"/>
    </source>
</evidence>
<dbReference type="Proteomes" id="UP001590950">
    <property type="component" value="Unassembled WGS sequence"/>
</dbReference>
<reference evidence="7 8" key="1">
    <citation type="submission" date="2024-09" db="EMBL/GenBank/DDBJ databases">
        <title>Rethinking Asexuality: The Enigmatic Case of Functional Sexual Genes in Lepraria (Stereocaulaceae).</title>
        <authorList>
            <person name="Doellman M."/>
            <person name="Sun Y."/>
            <person name="Barcenas-Pena A."/>
            <person name="Lumbsch H.T."/>
            <person name="Grewe F."/>
        </authorList>
    </citation>
    <scope>NUCLEOTIDE SEQUENCE [LARGE SCALE GENOMIC DNA]</scope>
    <source>
        <strain evidence="7 8">Mercado 3170</strain>
    </source>
</reference>
<dbReference type="Pfam" id="PF03006">
    <property type="entry name" value="HlyIII"/>
    <property type="match status" value="1"/>
</dbReference>
<keyword evidence="5 6" id="KW-0472">Membrane</keyword>
<comment type="subcellular location">
    <subcellularLocation>
        <location evidence="1">Membrane</location>
        <topology evidence="1">Multi-pass membrane protein</topology>
    </subcellularLocation>
</comment>
<protein>
    <submittedName>
        <fullName evidence="7">Uncharacterized protein</fullName>
    </submittedName>
</protein>
<accession>A0ABR3ZTH9</accession>
<sequence length="317" mass="36124">MVANLRQRLPFGGQHARVSSKAPGRSEITRLLRWDELPAWAKDNEHIHSGFRHSTNSYLDCLESCFYIHNETGNIYSHLLATIWMFALPIVLYPYAKEHYPNASADDWAVLGLFFLGGAICFGLSTIYHTVCNHSHAVHDVYLRLDLLGISTVTAGCFPPGIWYTFPCASREMKICWIGFDLAAQLLAAVFVLFVRRFRKPTWRPFRGFLFSFMASSAFYPIIYASFLNGYRQMDIEAGATRYALTVLVYLTAVTLYSIRVPEALKPGRFDIWGHSHQLFHVLMAVGLTVHFSAFAKAFNYAHKVKECQKPARQHDL</sequence>
<feature type="transmembrane region" description="Helical" evidence="6">
    <location>
        <begin position="240"/>
        <end position="259"/>
    </location>
</feature>
<comment type="caution">
    <text evidence="7">The sequence shown here is derived from an EMBL/GenBank/DDBJ whole genome shotgun (WGS) entry which is preliminary data.</text>
</comment>
<evidence type="ECO:0000256" key="3">
    <source>
        <dbReference type="ARBA" id="ARBA00022692"/>
    </source>
</evidence>
<evidence type="ECO:0000313" key="7">
    <source>
        <dbReference type="EMBL" id="KAL2036800.1"/>
    </source>
</evidence>
<proteinExistence type="inferred from homology"/>
<feature type="transmembrane region" description="Helical" evidence="6">
    <location>
        <begin position="208"/>
        <end position="228"/>
    </location>
</feature>
<feature type="transmembrane region" description="Helical" evidence="6">
    <location>
        <begin position="279"/>
        <end position="296"/>
    </location>
</feature>
<evidence type="ECO:0000256" key="4">
    <source>
        <dbReference type="ARBA" id="ARBA00022989"/>
    </source>
</evidence>
<evidence type="ECO:0000256" key="6">
    <source>
        <dbReference type="SAM" id="Phobius"/>
    </source>
</evidence>